<evidence type="ECO:0000313" key="2">
    <source>
        <dbReference type="Proteomes" id="UP001159363"/>
    </source>
</evidence>
<proteinExistence type="predicted"/>
<dbReference type="EMBL" id="JARBHB010000003">
    <property type="protein sequence ID" value="KAJ8889703.1"/>
    <property type="molecule type" value="Genomic_DNA"/>
</dbReference>
<gene>
    <name evidence="1" type="ORF">PR048_009204</name>
</gene>
<dbReference type="Proteomes" id="UP001159363">
    <property type="component" value="Chromosome 3"/>
</dbReference>
<organism evidence="1 2">
    <name type="scientific">Dryococelus australis</name>
    <dbReference type="NCBI Taxonomy" id="614101"/>
    <lineage>
        <taxon>Eukaryota</taxon>
        <taxon>Metazoa</taxon>
        <taxon>Ecdysozoa</taxon>
        <taxon>Arthropoda</taxon>
        <taxon>Hexapoda</taxon>
        <taxon>Insecta</taxon>
        <taxon>Pterygota</taxon>
        <taxon>Neoptera</taxon>
        <taxon>Polyneoptera</taxon>
        <taxon>Phasmatodea</taxon>
        <taxon>Verophasmatodea</taxon>
        <taxon>Anareolatae</taxon>
        <taxon>Phasmatidae</taxon>
        <taxon>Eurycanthinae</taxon>
        <taxon>Dryococelus</taxon>
    </lineage>
</organism>
<keyword evidence="2" id="KW-1185">Reference proteome</keyword>
<name>A0ABQ9I132_9NEOP</name>
<comment type="caution">
    <text evidence="1">The sequence shown here is derived from an EMBL/GenBank/DDBJ whole genome shotgun (WGS) entry which is preliminary data.</text>
</comment>
<evidence type="ECO:0008006" key="3">
    <source>
        <dbReference type="Google" id="ProtNLM"/>
    </source>
</evidence>
<evidence type="ECO:0000313" key="1">
    <source>
        <dbReference type="EMBL" id="KAJ8889703.1"/>
    </source>
</evidence>
<reference evidence="1 2" key="1">
    <citation type="submission" date="2023-02" db="EMBL/GenBank/DDBJ databases">
        <title>LHISI_Scaffold_Assembly.</title>
        <authorList>
            <person name="Stuart O.P."/>
            <person name="Cleave R."/>
            <person name="Magrath M.J.L."/>
            <person name="Mikheyev A.S."/>
        </authorList>
    </citation>
    <scope>NUCLEOTIDE SEQUENCE [LARGE SCALE GENOMIC DNA]</scope>
    <source>
        <strain evidence="1">Daus_M_001</strain>
        <tissue evidence="1">Leg muscle</tissue>
    </source>
</reference>
<accession>A0ABQ9I132</accession>
<protein>
    <recommendedName>
        <fullName evidence="3">DDE-1 domain-containing protein</fullName>
    </recommendedName>
</protein>
<sequence>MAGIDWLYAFRKRHSNLKPCSLSRAMAFNKHNVGLFFDNLETVLKCDPSLSDGTRIFNLDEIGTSTVQNPKKILTPKGAKQLNKATSDEKETFVITCCIISASGVALPQAMVFPRIRFKEFMLKGTPPDTLGLAAQSGWMNSELFARVMQNFVKVSFSSKEKPSLLILDNHESRLSITEFGYCEG</sequence>